<dbReference type="AlphaFoldDB" id="A0A0E9TBY3"/>
<organism evidence="1">
    <name type="scientific">Anguilla anguilla</name>
    <name type="common">European freshwater eel</name>
    <name type="synonym">Muraena anguilla</name>
    <dbReference type="NCBI Taxonomy" id="7936"/>
    <lineage>
        <taxon>Eukaryota</taxon>
        <taxon>Metazoa</taxon>
        <taxon>Chordata</taxon>
        <taxon>Craniata</taxon>
        <taxon>Vertebrata</taxon>
        <taxon>Euteleostomi</taxon>
        <taxon>Actinopterygii</taxon>
        <taxon>Neopterygii</taxon>
        <taxon>Teleostei</taxon>
        <taxon>Anguilliformes</taxon>
        <taxon>Anguillidae</taxon>
        <taxon>Anguilla</taxon>
    </lineage>
</organism>
<name>A0A0E9TBY3_ANGAN</name>
<reference evidence="1" key="2">
    <citation type="journal article" date="2015" name="Fish Shellfish Immunol.">
        <title>Early steps in the European eel (Anguilla anguilla)-Vibrio vulnificus interaction in the gills: Role of the RtxA13 toxin.</title>
        <authorList>
            <person name="Callol A."/>
            <person name="Pajuelo D."/>
            <person name="Ebbesson L."/>
            <person name="Teles M."/>
            <person name="MacKenzie S."/>
            <person name="Amaro C."/>
        </authorList>
    </citation>
    <scope>NUCLEOTIDE SEQUENCE</scope>
</reference>
<accession>A0A0E9TBY3</accession>
<dbReference type="EMBL" id="GBXM01058187">
    <property type="protein sequence ID" value="JAH50390.1"/>
    <property type="molecule type" value="Transcribed_RNA"/>
</dbReference>
<reference evidence="1" key="1">
    <citation type="submission" date="2014-11" db="EMBL/GenBank/DDBJ databases">
        <authorList>
            <person name="Amaro Gonzalez C."/>
        </authorList>
    </citation>
    <scope>NUCLEOTIDE SEQUENCE</scope>
</reference>
<protein>
    <submittedName>
        <fullName evidence="1">Uncharacterized protein</fullName>
    </submittedName>
</protein>
<evidence type="ECO:0000313" key="1">
    <source>
        <dbReference type="EMBL" id="JAH50390.1"/>
    </source>
</evidence>
<sequence length="73" mass="8480">MFFLRKVCSSFHEALKESITKYFCTFTLGQSFPNKKVIFSLGHDATNFILLNLYFGKRHMGKICLSTPRKNNL</sequence>
<proteinExistence type="predicted"/>